<accession>A0ACC2QBN0</accession>
<gene>
    <name evidence="1" type="ORF">PYW08_008614</name>
</gene>
<reference evidence="1" key="1">
    <citation type="submission" date="2023-03" db="EMBL/GenBank/DDBJ databases">
        <title>Chromosome-level genomes of two armyworms, Mythimna separata and Mythimna loreyi, provide insights into the biosynthesis and reception of sex pheromones.</title>
        <authorList>
            <person name="Zhao H."/>
        </authorList>
    </citation>
    <scope>NUCLEOTIDE SEQUENCE</scope>
    <source>
        <strain evidence="1">BeijingLab</strain>
    </source>
</reference>
<keyword evidence="2" id="KW-1185">Reference proteome</keyword>
<sequence>MQMIISIAYGLADVCSNLSFYGDLLFTVARTLIVIMVTHLIIWSCSSELADDDETKEQDSQQGVENESALRAENDEEQRFGISICLARRRRIARLLAGVQWQQRGRRLRPRRD</sequence>
<dbReference type="Proteomes" id="UP001231649">
    <property type="component" value="Chromosome 22"/>
</dbReference>
<dbReference type="EMBL" id="CM056798">
    <property type="protein sequence ID" value="KAJ8711660.1"/>
    <property type="molecule type" value="Genomic_DNA"/>
</dbReference>
<organism evidence="1 2">
    <name type="scientific">Mythimna loreyi</name>
    <dbReference type="NCBI Taxonomy" id="667449"/>
    <lineage>
        <taxon>Eukaryota</taxon>
        <taxon>Metazoa</taxon>
        <taxon>Ecdysozoa</taxon>
        <taxon>Arthropoda</taxon>
        <taxon>Hexapoda</taxon>
        <taxon>Insecta</taxon>
        <taxon>Pterygota</taxon>
        <taxon>Neoptera</taxon>
        <taxon>Endopterygota</taxon>
        <taxon>Lepidoptera</taxon>
        <taxon>Glossata</taxon>
        <taxon>Ditrysia</taxon>
        <taxon>Noctuoidea</taxon>
        <taxon>Noctuidae</taxon>
        <taxon>Noctuinae</taxon>
        <taxon>Hadenini</taxon>
        <taxon>Mythimna</taxon>
    </lineage>
</organism>
<comment type="caution">
    <text evidence="1">The sequence shown here is derived from an EMBL/GenBank/DDBJ whole genome shotgun (WGS) entry which is preliminary data.</text>
</comment>
<evidence type="ECO:0000313" key="1">
    <source>
        <dbReference type="EMBL" id="KAJ8711660.1"/>
    </source>
</evidence>
<evidence type="ECO:0000313" key="2">
    <source>
        <dbReference type="Proteomes" id="UP001231649"/>
    </source>
</evidence>
<name>A0ACC2QBN0_9NEOP</name>
<proteinExistence type="predicted"/>
<protein>
    <submittedName>
        <fullName evidence="1">Uncharacterized protein</fullName>
    </submittedName>
</protein>